<dbReference type="InterPro" id="IPR000531">
    <property type="entry name" value="Beta-barrel_TonB"/>
</dbReference>
<evidence type="ECO:0000256" key="8">
    <source>
        <dbReference type="ARBA" id="ARBA00023136"/>
    </source>
</evidence>
<dbReference type="InterPro" id="IPR012910">
    <property type="entry name" value="Plug_dom"/>
</dbReference>
<keyword evidence="10 11" id="KW-0998">Cell outer membrane</keyword>
<evidence type="ECO:0000256" key="9">
    <source>
        <dbReference type="ARBA" id="ARBA00023170"/>
    </source>
</evidence>
<dbReference type="EMBL" id="JBHSRS010000084">
    <property type="protein sequence ID" value="MFC6283777.1"/>
    <property type="molecule type" value="Genomic_DNA"/>
</dbReference>
<evidence type="ECO:0000256" key="1">
    <source>
        <dbReference type="ARBA" id="ARBA00004571"/>
    </source>
</evidence>
<keyword evidence="9 15" id="KW-0675">Receptor</keyword>
<dbReference type="NCBIfam" id="TIGR01785">
    <property type="entry name" value="TonB-hemin"/>
    <property type="match status" value="1"/>
</dbReference>
<dbReference type="InterPro" id="IPR036942">
    <property type="entry name" value="Beta-barrel_TonB_sf"/>
</dbReference>
<dbReference type="PANTHER" id="PTHR30069">
    <property type="entry name" value="TONB-DEPENDENT OUTER MEMBRANE RECEPTOR"/>
    <property type="match status" value="1"/>
</dbReference>
<sequence>MATLRFSSSFSSSSSASHLSLPFALRQLSWVVGALCGSVLSVHAQTAPAAPGVPASTQVAAVALKEVVVSGSRNEQSLDDLPMTMDVLNAKDIEEGQIRDIRDAAKNIPNVSVRRAPARFGVAQGDTGREGNAGFNIRGLDGNRVLMLVDGIRIPRSYSFGVNSFGRDALSIDLVKRIELVKGPASVLYGSDGIAGLVNFITYEPSDFLKDGKALGGRASISYSGDDKGLATSATVAGRASDTVDWQITAATNRAKGLSNFGTNYAANADRTAPNPQDDKGNALMAKVVLRPTSSQKHVITFEHVDKRSDYELLTARAKLPLTGTPAQIAAAVLGATAFTTMDRNRLTWDARYQLNTAFADNLQTVLSFQDAKSREYAFEDRNTSPDRVRDTYYQERTLQAGIQADKTIRMSSQWAQKLTYGVDYTTAKITNLQTGVVPPAGETFPLKRFPDTTESSSALYVQDEVISGDWSITPGVRIDRFNIDASQAGFPVPAVSLSGSAVSPKFGVLYRATPQWSVFGNYAGGFRAPNAGQVNAFFENATSFYKTIPNPGLKPEKSKNLEFGARGRLDRLSLDAAVFYGKFNNLIQDNVQVGGNGTAASPTVFQSINIDNATISGFEVRGSMDWGKVGMGRLSTPFFYGETRGKVTNTGKPLDTVDPAKLGLGVRYETAVWDVRLDANHHSAKNFGDIGTQLVGTLATPQFAVPAATTFDVSGQWRIKKGLRINASLVNMTNRKYWNWSDVRTVAASSPVLDSYTQPGRKFNVSLVADF</sequence>
<protein>
    <submittedName>
        <fullName evidence="15">TonB-dependent hemoglobin/transferrin/lactoferrin family receptor</fullName>
    </submittedName>
</protein>
<dbReference type="Proteomes" id="UP001596270">
    <property type="component" value="Unassembled WGS sequence"/>
</dbReference>
<accession>A0ABW1U3Z2</accession>
<keyword evidence="3 11" id="KW-0813">Transport</keyword>
<evidence type="ECO:0000256" key="4">
    <source>
        <dbReference type="ARBA" id="ARBA00022452"/>
    </source>
</evidence>
<keyword evidence="4 11" id="KW-1134">Transmembrane beta strand</keyword>
<dbReference type="InterPro" id="IPR039426">
    <property type="entry name" value="TonB-dep_rcpt-like"/>
</dbReference>
<comment type="subcellular location">
    <subcellularLocation>
        <location evidence="1 11">Cell outer membrane</location>
        <topology evidence="1 11">Multi-pass membrane protein</topology>
    </subcellularLocation>
</comment>
<keyword evidence="5 11" id="KW-0812">Transmembrane</keyword>
<dbReference type="InterPro" id="IPR037066">
    <property type="entry name" value="Plug_dom_sf"/>
</dbReference>
<proteinExistence type="inferred from homology"/>
<evidence type="ECO:0000256" key="6">
    <source>
        <dbReference type="ARBA" id="ARBA00022729"/>
    </source>
</evidence>
<evidence type="ECO:0000313" key="15">
    <source>
        <dbReference type="EMBL" id="MFC6283777.1"/>
    </source>
</evidence>
<dbReference type="PROSITE" id="PS52016">
    <property type="entry name" value="TONB_DEPENDENT_REC_3"/>
    <property type="match status" value="1"/>
</dbReference>
<evidence type="ECO:0000259" key="14">
    <source>
        <dbReference type="Pfam" id="PF07715"/>
    </source>
</evidence>
<evidence type="ECO:0000313" key="16">
    <source>
        <dbReference type="Proteomes" id="UP001596270"/>
    </source>
</evidence>
<dbReference type="SUPFAM" id="SSF56935">
    <property type="entry name" value="Porins"/>
    <property type="match status" value="1"/>
</dbReference>
<dbReference type="CDD" id="cd01347">
    <property type="entry name" value="ligand_gated_channel"/>
    <property type="match status" value="1"/>
</dbReference>
<dbReference type="RefSeq" id="WP_371439554.1">
    <property type="nucleotide sequence ID" value="NZ_JBHSRS010000084.1"/>
</dbReference>
<evidence type="ECO:0000256" key="2">
    <source>
        <dbReference type="ARBA" id="ARBA00009810"/>
    </source>
</evidence>
<keyword evidence="8 11" id="KW-0472">Membrane</keyword>
<keyword evidence="16" id="KW-1185">Reference proteome</keyword>
<evidence type="ECO:0000256" key="5">
    <source>
        <dbReference type="ARBA" id="ARBA00022692"/>
    </source>
</evidence>
<evidence type="ECO:0000256" key="12">
    <source>
        <dbReference type="RuleBase" id="RU003357"/>
    </source>
</evidence>
<dbReference type="InterPro" id="IPR010949">
    <property type="entry name" value="TonB_Hb/transfer/lactofer_rcpt"/>
</dbReference>
<dbReference type="InterPro" id="IPR011276">
    <property type="entry name" value="TonB_haem/Hb_rcpt"/>
</dbReference>
<comment type="caution">
    <text evidence="15">The sequence shown here is derived from an EMBL/GenBank/DDBJ whole genome shotgun (WGS) entry which is preliminary data.</text>
</comment>
<feature type="domain" description="TonB-dependent receptor-like beta-barrel" evidence="13">
    <location>
        <begin position="330"/>
        <end position="732"/>
    </location>
</feature>
<dbReference type="NCBIfam" id="TIGR01786">
    <property type="entry name" value="TonB-hemlactrns"/>
    <property type="match status" value="1"/>
</dbReference>
<gene>
    <name evidence="15" type="ORF">ACFQND_21320</name>
</gene>
<reference evidence="16" key="1">
    <citation type="journal article" date="2019" name="Int. J. Syst. Evol. Microbiol.">
        <title>The Global Catalogue of Microorganisms (GCM) 10K type strain sequencing project: providing services to taxonomists for standard genome sequencing and annotation.</title>
        <authorList>
            <consortium name="The Broad Institute Genomics Platform"/>
            <consortium name="The Broad Institute Genome Sequencing Center for Infectious Disease"/>
            <person name="Wu L."/>
            <person name="Ma J."/>
        </authorList>
    </citation>
    <scope>NUCLEOTIDE SEQUENCE [LARGE SCALE GENOMIC DNA]</scope>
    <source>
        <strain evidence="16">CCUG 39402</strain>
    </source>
</reference>
<evidence type="ECO:0000256" key="3">
    <source>
        <dbReference type="ARBA" id="ARBA00022448"/>
    </source>
</evidence>
<dbReference type="Pfam" id="PF00593">
    <property type="entry name" value="TonB_dep_Rec_b-barrel"/>
    <property type="match status" value="1"/>
</dbReference>
<evidence type="ECO:0000259" key="13">
    <source>
        <dbReference type="Pfam" id="PF00593"/>
    </source>
</evidence>
<dbReference type="Gene3D" id="2.170.130.10">
    <property type="entry name" value="TonB-dependent receptor, plug domain"/>
    <property type="match status" value="1"/>
</dbReference>
<dbReference type="Gene3D" id="2.40.170.20">
    <property type="entry name" value="TonB-dependent receptor, beta-barrel domain"/>
    <property type="match status" value="1"/>
</dbReference>
<evidence type="ECO:0000256" key="7">
    <source>
        <dbReference type="ARBA" id="ARBA00023077"/>
    </source>
</evidence>
<feature type="domain" description="TonB-dependent receptor plug" evidence="14">
    <location>
        <begin position="78"/>
        <end position="196"/>
    </location>
</feature>
<comment type="similarity">
    <text evidence="2 11 12">Belongs to the TonB-dependent receptor family.</text>
</comment>
<dbReference type="PANTHER" id="PTHR30069:SF29">
    <property type="entry name" value="HEMOGLOBIN AND HEMOGLOBIN-HAPTOGLOBIN-BINDING PROTEIN 1-RELATED"/>
    <property type="match status" value="1"/>
</dbReference>
<evidence type="ECO:0000256" key="11">
    <source>
        <dbReference type="PROSITE-ProRule" id="PRU01360"/>
    </source>
</evidence>
<keyword evidence="6" id="KW-0732">Signal</keyword>
<organism evidence="15 16">
    <name type="scientific">Polaromonas aquatica</name>
    <dbReference type="NCBI Taxonomy" id="332657"/>
    <lineage>
        <taxon>Bacteria</taxon>
        <taxon>Pseudomonadati</taxon>
        <taxon>Pseudomonadota</taxon>
        <taxon>Betaproteobacteria</taxon>
        <taxon>Burkholderiales</taxon>
        <taxon>Comamonadaceae</taxon>
        <taxon>Polaromonas</taxon>
    </lineage>
</organism>
<name>A0ABW1U3Z2_9BURK</name>
<dbReference type="Pfam" id="PF07715">
    <property type="entry name" value="Plug"/>
    <property type="match status" value="1"/>
</dbReference>
<keyword evidence="7 12" id="KW-0798">TonB box</keyword>
<evidence type="ECO:0000256" key="10">
    <source>
        <dbReference type="ARBA" id="ARBA00023237"/>
    </source>
</evidence>